<keyword evidence="3" id="KW-1185">Reference proteome</keyword>
<dbReference type="InterPro" id="IPR011990">
    <property type="entry name" value="TPR-like_helical_dom_sf"/>
</dbReference>
<dbReference type="EMBL" id="JAMLDX010000002">
    <property type="protein sequence ID" value="MCP3729526.1"/>
    <property type="molecule type" value="Genomic_DNA"/>
</dbReference>
<comment type="caution">
    <text evidence="2">The sequence shown here is derived from an EMBL/GenBank/DDBJ whole genome shotgun (WGS) entry which is preliminary data.</text>
</comment>
<dbReference type="SUPFAM" id="SSF48452">
    <property type="entry name" value="TPR-like"/>
    <property type="match status" value="1"/>
</dbReference>
<reference evidence="2" key="1">
    <citation type="submission" date="2022-05" db="EMBL/GenBank/DDBJ databases">
        <title>Sphingomonas sp. strain MG17 Genome sequencing and assembly.</title>
        <authorList>
            <person name="Kim I."/>
        </authorList>
    </citation>
    <scope>NUCLEOTIDE SEQUENCE</scope>
    <source>
        <strain evidence="2">MG17</strain>
    </source>
</reference>
<name>A0A9X2HEB8_9SPHN</name>
<organism evidence="2 3">
    <name type="scientific">Sphingomonas tagetis</name>
    <dbReference type="NCBI Taxonomy" id="2949092"/>
    <lineage>
        <taxon>Bacteria</taxon>
        <taxon>Pseudomonadati</taxon>
        <taxon>Pseudomonadota</taxon>
        <taxon>Alphaproteobacteria</taxon>
        <taxon>Sphingomonadales</taxon>
        <taxon>Sphingomonadaceae</taxon>
        <taxon>Sphingomonas</taxon>
    </lineage>
</organism>
<dbReference type="Proteomes" id="UP001139451">
    <property type="component" value="Unassembled WGS sequence"/>
</dbReference>
<keyword evidence="1" id="KW-0732">Signal</keyword>
<dbReference type="InterPro" id="IPR019734">
    <property type="entry name" value="TPR_rpt"/>
</dbReference>
<dbReference type="Gene3D" id="1.25.40.10">
    <property type="entry name" value="Tetratricopeptide repeat domain"/>
    <property type="match status" value="1"/>
</dbReference>
<evidence type="ECO:0008006" key="4">
    <source>
        <dbReference type="Google" id="ProtNLM"/>
    </source>
</evidence>
<protein>
    <recommendedName>
        <fullName evidence="4">Tetratricopeptide repeat-containing protein</fullName>
    </recommendedName>
</protein>
<evidence type="ECO:0000313" key="3">
    <source>
        <dbReference type="Proteomes" id="UP001139451"/>
    </source>
</evidence>
<feature type="signal peptide" evidence="1">
    <location>
        <begin position="1"/>
        <end position="16"/>
    </location>
</feature>
<dbReference type="AlphaFoldDB" id="A0A9X2HEB8"/>
<sequence>MPLAALVLALALPAQASGTGDLPIITAAIRSGRLIQAELMLSRLPMPADAVEAEAMDGVRGEFALASGATEQALGIFSRLRGVDPVRCDYQRDFGIAAARLGDGRALDALRGAAASCATWQSSQLLGVVLAQRKDWGGSEDAFAQSLRLDPGNAVTLNNRAFARIEQGRYADALDDLRLALRTAPGDRRIGSNIDLAEGALGNPPRRRPGVDDDRGWALRLTVAAKGALRTGRTELAATLLTQAVEVDPRYGREASTLLDTLRAARGGMR</sequence>
<accession>A0A9X2HEB8</accession>
<gene>
    <name evidence="2" type="ORF">M9978_03715</name>
</gene>
<feature type="chain" id="PRO_5040838832" description="Tetratricopeptide repeat-containing protein" evidence="1">
    <location>
        <begin position="17"/>
        <end position="270"/>
    </location>
</feature>
<evidence type="ECO:0000313" key="2">
    <source>
        <dbReference type="EMBL" id="MCP3729526.1"/>
    </source>
</evidence>
<dbReference type="SMART" id="SM00028">
    <property type="entry name" value="TPR"/>
    <property type="match status" value="3"/>
</dbReference>
<evidence type="ECO:0000256" key="1">
    <source>
        <dbReference type="SAM" id="SignalP"/>
    </source>
</evidence>
<proteinExistence type="predicted"/>